<dbReference type="SUPFAM" id="SSF102114">
    <property type="entry name" value="Radical SAM enzymes"/>
    <property type="match status" value="1"/>
</dbReference>
<evidence type="ECO:0000256" key="6">
    <source>
        <dbReference type="PIRSR" id="PIRSR004869-50"/>
    </source>
</evidence>
<dbReference type="InterPro" id="IPR034457">
    <property type="entry name" value="Organic_radical-activating"/>
</dbReference>
<evidence type="ECO:0000256" key="4">
    <source>
        <dbReference type="ARBA" id="ARBA00023004"/>
    </source>
</evidence>
<keyword evidence="4 6" id="KW-0408">Iron</keyword>
<evidence type="ECO:0000313" key="8">
    <source>
        <dbReference type="EMBL" id="PNV68411.1"/>
    </source>
</evidence>
<keyword evidence="2 6" id="KW-0949">S-adenosyl-L-methionine</keyword>
<dbReference type="CDD" id="cd01335">
    <property type="entry name" value="Radical_SAM"/>
    <property type="match status" value="1"/>
</dbReference>
<dbReference type="SFLD" id="SFLDS00029">
    <property type="entry name" value="Radical_SAM"/>
    <property type="match status" value="1"/>
</dbReference>
<reference evidence="9" key="1">
    <citation type="submission" date="2018-01" db="EMBL/GenBank/DDBJ databases">
        <title>Rubneribacter badeniensis gen. nov., sp. nov., and Colonibacter rubneri, gen. nov., sp. nov., WGS of new members of the Eggerthellaceae.</title>
        <authorList>
            <person name="Danylec N."/>
            <person name="Stoll D.A."/>
            <person name="Doetsch A."/>
            <person name="Kulling S.E."/>
            <person name="Huch M."/>
        </authorList>
    </citation>
    <scope>NUCLEOTIDE SEQUENCE [LARGE SCALE GENOMIC DNA]</scope>
    <source>
        <strain evidence="9">ResAG-96</strain>
    </source>
</reference>
<feature type="binding site" evidence="6">
    <location>
        <position position="79"/>
    </location>
    <ligand>
        <name>[4Fe-4S] cluster</name>
        <dbReference type="ChEBI" id="CHEBI:49883"/>
        <note>4Fe-4S-S-AdoMet</note>
    </ligand>
</feature>
<evidence type="ECO:0000256" key="2">
    <source>
        <dbReference type="ARBA" id="ARBA00022691"/>
    </source>
</evidence>
<dbReference type="InterPro" id="IPR016431">
    <property type="entry name" value="Pyrv-formate_lyase-activ_prd"/>
</dbReference>
<dbReference type="EMBL" id="PPEK01000002">
    <property type="protein sequence ID" value="PNV68411.1"/>
    <property type="molecule type" value="Genomic_DNA"/>
</dbReference>
<organism evidence="8 9">
    <name type="scientific">Enteroscipio rubneri</name>
    <dbReference type="NCBI Taxonomy" id="2070686"/>
    <lineage>
        <taxon>Bacteria</taxon>
        <taxon>Bacillati</taxon>
        <taxon>Actinomycetota</taxon>
        <taxon>Coriobacteriia</taxon>
        <taxon>Eggerthellales</taxon>
        <taxon>Eggerthellaceae</taxon>
        <taxon>Enteroscipio</taxon>
    </lineage>
</organism>
<feature type="domain" description="Radical SAM core" evidence="7">
    <location>
        <begin position="59"/>
        <end position="274"/>
    </location>
</feature>
<comment type="caution">
    <text evidence="8">The sequence shown here is derived from an EMBL/GenBank/DDBJ whole genome shotgun (WGS) entry which is preliminary data.</text>
</comment>
<dbReference type="NCBIfam" id="TIGR04337">
    <property type="entry name" value="AmmeMemoSam_rS"/>
    <property type="match status" value="1"/>
</dbReference>
<dbReference type="PIRSF" id="PIRSF004869">
    <property type="entry name" value="PflX_prd"/>
    <property type="match status" value="1"/>
</dbReference>
<dbReference type="InterPro" id="IPR058240">
    <property type="entry name" value="rSAM_sf"/>
</dbReference>
<evidence type="ECO:0000313" key="9">
    <source>
        <dbReference type="Proteomes" id="UP000236197"/>
    </source>
</evidence>
<dbReference type="GO" id="GO:0051539">
    <property type="term" value="F:4 iron, 4 sulfur cluster binding"/>
    <property type="evidence" value="ECO:0007669"/>
    <property type="project" value="UniProtKB-KW"/>
</dbReference>
<dbReference type="Proteomes" id="UP000236197">
    <property type="component" value="Unassembled WGS sequence"/>
</dbReference>
<dbReference type="InterPro" id="IPR013785">
    <property type="entry name" value="Aldolase_TIM"/>
</dbReference>
<accession>A0A2K2UDK4</accession>
<evidence type="ECO:0000259" key="7">
    <source>
        <dbReference type="PROSITE" id="PS51918"/>
    </source>
</evidence>
<keyword evidence="1" id="KW-0004">4Fe-4S</keyword>
<dbReference type="GO" id="GO:0003824">
    <property type="term" value="F:catalytic activity"/>
    <property type="evidence" value="ECO:0007669"/>
    <property type="project" value="InterPro"/>
</dbReference>
<evidence type="ECO:0000256" key="3">
    <source>
        <dbReference type="ARBA" id="ARBA00022723"/>
    </source>
</evidence>
<dbReference type="OrthoDB" id="9778883at2"/>
<protein>
    <submittedName>
        <fullName evidence="8">AmmeMemoRadiSam system radical SAM enzyme</fullName>
    </submittedName>
</protein>
<dbReference type="PROSITE" id="PS51918">
    <property type="entry name" value="RADICAL_SAM"/>
    <property type="match status" value="1"/>
</dbReference>
<dbReference type="PANTHER" id="PTHR30352">
    <property type="entry name" value="PYRUVATE FORMATE-LYASE-ACTIVATING ENZYME"/>
    <property type="match status" value="1"/>
</dbReference>
<feature type="binding site" evidence="6">
    <location>
        <position position="82"/>
    </location>
    <ligand>
        <name>[4Fe-4S] cluster</name>
        <dbReference type="ChEBI" id="CHEBI:49883"/>
        <note>4Fe-4S-S-AdoMet</note>
    </ligand>
</feature>
<dbReference type="InterPro" id="IPR027596">
    <property type="entry name" value="AmmeMemoSam_rS"/>
</dbReference>
<dbReference type="PANTHER" id="PTHR30352:SF5">
    <property type="entry name" value="PYRUVATE FORMATE-LYASE 1-ACTIVATING ENZYME"/>
    <property type="match status" value="1"/>
</dbReference>
<dbReference type="AlphaFoldDB" id="A0A2K2UDK4"/>
<evidence type="ECO:0000256" key="5">
    <source>
        <dbReference type="ARBA" id="ARBA00023014"/>
    </source>
</evidence>
<comment type="cofactor">
    <cofactor evidence="6">
        <name>[4Fe-4S] cluster</name>
        <dbReference type="ChEBI" id="CHEBI:49883"/>
    </cofactor>
    <text evidence="6">Binds 1 [4Fe-4S] cluster. The cluster is coordinated with 3 cysteines and an exchangeable S-adenosyl-L-methionine.</text>
</comment>
<dbReference type="GO" id="GO:0046872">
    <property type="term" value="F:metal ion binding"/>
    <property type="evidence" value="ECO:0007669"/>
    <property type="project" value="UniProtKB-KW"/>
</dbReference>
<dbReference type="Gene3D" id="3.20.20.70">
    <property type="entry name" value="Aldolase class I"/>
    <property type="match status" value="1"/>
</dbReference>
<feature type="binding site" evidence="6">
    <location>
        <position position="75"/>
    </location>
    <ligand>
        <name>[4Fe-4S] cluster</name>
        <dbReference type="ChEBI" id="CHEBI:49883"/>
        <note>4Fe-4S-S-AdoMet</note>
    </ligand>
</feature>
<dbReference type="Pfam" id="PF04055">
    <property type="entry name" value="Radical_SAM"/>
    <property type="match status" value="1"/>
</dbReference>
<dbReference type="InterPro" id="IPR007197">
    <property type="entry name" value="rSAM"/>
</dbReference>
<keyword evidence="5 6" id="KW-0411">Iron-sulfur</keyword>
<dbReference type="SFLD" id="SFLDG01101">
    <property type="entry name" value="Uncharacterised_Radical_SAM_Su"/>
    <property type="match status" value="1"/>
</dbReference>
<proteinExistence type="predicted"/>
<keyword evidence="3 6" id="KW-0479">Metal-binding</keyword>
<sequence length="280" mass="30666">MRADESRTVCPVCPHACSLSEGQRGLCRARIAQSGEVASENYGRLTSIALDPIEKKPLARFRPGAFVTSVGSYGCNLHCPFCQNASIACAGLDDVRWRFVAPEALVDLAVRTRGSIGIAYTYNEPFVGFEYLRDTARLAHDAGLANVVVTNGMVNEGPLREVLSLIDAANVDLKGFSQRFYDIVGGDLETVERTIRLMAACPTCHLEVTTLVIPGMNDDEREIEEAAAWLASIDPSIPYHLTRFFPCHRMADKQPTPLEALRSLATVARRHLDDVLLGNC</sequence>
<evidence type="ECO:0000256" key="1">
    <source>
        <dbReference type="ARBA" id="ARBA00022485"/>
    </source>
</evidence>
<name>A0A2K2UDK4_9ACTN</name>
<gene>
    <name evidence="8" type="primary">amrS</name>
    <name evidence="8" type="ORF">C2L71_03650</name>
</gene>
<keyword evidence="9" id="KW-1185">Reference proteome</keyword>